<comment type="caution">
    <text evidence="1">The sequence shown here is derived from an EMBL/GenBank/DDBJ whole genome shotgun (WGS) entry which is preliminary data.</text>
</comment>
<evidence type="ECO:0000313" key="1">
    <source>
        <dbReference type="EMBL" id="GBP01104.1"/>
    </source>
</evidence>
<accession>A0A4C1SGG5</accession>
<dbReference type="Proteomes" id="UP000299102">
    <property type="component" value="Unassembled WGS sequence"/>
</dbReference>
<evidence type="ECO:0000313" key="2">
    <source>
        <dbReference type="Proteomes" id="UP000299102"/>
    </source>
</evidence>
<reference evidence="1 2" key="1">
    <citation type="journal article" date="2019" name="Commun. Biol.">
        <title>The bagworm genome reveals a unique fibroin gene that provides high tensile strength.</title>
        <authorList>
            <person name="Kono N."/>
            <person name="Nakamura H."/>
            <person name="Ohtoshi R."/>
            <person name="Tomita M."/>
            <person name="Numata K."/>
            <person name="Arakawa K."/>
        </authorList>
    </citation>
    <scope>NUCLEOTIDE SEQUENCE [LARGE SCALE GENOMIC DNA]</scope>
</reference>
<keyword evidence="2" id="KW-1185">Reference proteome</keyword>
<gene>
    <name evidence="1" type="ORF">EVAR_2356_1</name>
</gene>
<sequence length="189" mass="21594">MLSFSALIRQSERSNLYVLNCSVSINRLAVTRESALVDIEMKTIIFYIAPSRSHDPERSESDQSGSESRTVLAYSITFQTFKSNHARKPCQRFARQNRAAGSAIKCLISPSSLFDRALPWFASGPAQRQTPLRARTDRRFVLDCNSCNIRRVRHARAPPSDSHRTVTFVRNPLCVNRLRGRVLEQLVWR</sequence>
<proteinExistence type="predicted"/>
<protein>
    <submittedName>
        <fullName evidence="1">Uncharacterized protein</fullName>
    </submittedName>
</protein>
<dbReference type="AlphaFoldDB" id="A0A4C1SGG5"/>
<name>A0A4C1SGG5_EUMVA</name>
<dbReference type="EMBL" id="BGZK01000007">
    <property type="protein sequence ID" value="GBP01104.1"/>
    <property type="molecule type" value="Genomic_DNA"/>
</dbReference>
<organism evidence="1 2">
    <name type="scientific">Eumeta variegata</name>
    <name type="common">Bagworm moth</name>
    <name type="synonym">Eumeta japonica</name>
    <dbReference type="NCBI Taxonomy" id="151549"/>
    <lineage>
        <taxon>Eukaryota</taxon>
        <taxon>Metazoa</taxon>
        <taxon>Ecdysozoa</taxon>
        <taxon>Arthropoda</taxon>
        <taxon>Hexapoda</taxon>
        <taxon>Insecta</taxon>
        <taxon>Pterygota</taxon>
        <taxon>Neoptera</taxon>
        <taxon>Endopterygota</taxon>
        <taxon>Lepidoptera</taxon>
        <taxon>Glossata</taxon>
        <taxon>Ditrysia</taxon>
        <taxon>Tineoidea</taxon>
        <taxon>Psychidae</taxon>
        <taxon>Oiketicinae</taxon>
        <taxon>Eumeta</taxon>
    </lineage>
</organism>